<gene>
    <name evidence="1" type="ORF">ACLA_091660</name>
</gene>
<dbReference type="OrthoDB" id="4499652at2759"/>
<sequence>MSGFQLALDYIDAGSEEEILQHRERALVAIKKLEKALGLIQSVEPGSAPDSISIEPDVEQRPHQLSEKILARIDKNLVSIVSYARKPPETAVAPAPQEREDPRIIDAQIYYSAKKKTTINSVLAGAEQYKK</sequence>
<dbReference type="EMBL" id="DS027052">
    <property type="protein sequence ID" value="EAW11468.1"/>
    <property type="molecule type" value="Genomic_DNA"/>
</dbReference>
<protein>
    <submittedName>
        <fullName evidence="1">Uncharacterized protein</fullName>
    </submittedName>
</protein>
<organism evidence="1 2">
    <name type="scientific">Aspergillus clavatus (strain ATCC 1007 / CBS 513.65 / DSM 816 / NCTC 3887 / NRRL 1 / QM 1276 / 107)</name>
    <dbReference type="NCBI Taxonomy" id="344612"/>
    <lineage>
        <taxon>Eukaryota</taxon>
        <taxon>Fungi</taxon>
        <taxon>Dikarya</taxon>
        <taxon>Ascomycota</taxon>
        <taxon>Pezizomycotina</taxon>
        <taxon>Eurotiomycetes</taxon>
        <taxon>Eurotiomycetidae</taxon>
        <taxon>Eurotiales</taxon>
        <taxon>Aspergillaceae</taxon>
        <taxon>Aspergillus</taxon>
        <taxon>Aspergillus subgen. Fumigati</taxon>
    </lineage>
</organism>
<keyword evidence="2" id="KW-1185">Reference proteome</keyword>
<name>A1CF19_ASPCL</name>
<evidence type="ECO:0000313" key="2">
    <source>
        <dbReference type="Proteomes" id="UP000006701"/>
    </source>
</evidence>
<dbReference type="HOGENOM" id="CLU_136915_0_0_1"/>
<dbReference type="RefSeq" id="XP_001272894.1">
    <property type="nucleotide sequence ID" value="XM_001272893.1"/>
</dbReference>
<proteinExistence type="predicted"/>
<dbReference type="VEuPathDB" id="FungiDB:ACLA_091660"/>
<reference evidence="1 2" key="1">
    <citation type="journal article" date="2008" name="PLoS Genet.">
        <title>Genomic islands in the pathogenic filamentous fungus Aspergillus fumigatus.</title>
        <authorList>
            <person name="Fedorova N.D."/>
            <person name="Khaldi N."/>
            <person name="Joardar V.S."/>
            <person name="Maiti R."/>
            <person name="Amedeo P."/>
            <person name="Anderson M.J."/>
            <person name="Crabtree J."/>
            <person name="Silva J.C."/>
            <person name="Badger J.H."/>
            <person name="Albarraq A."/>
            <person name="Angiuoli S."/>
            <person name="Bussey H."/>
            <person name="Bowyer P."/>
            <person name="Cotty P.J."/>
            <person name="Dyer P.S."/>
            <person name="Egan A."/>
            <person name="Galens K."/>
            <person name="Fraser-Liggett C.M."/>
            <person name="Haas B.J."/>
            <person name="Inman J.M."/>
            <person name="Kent R."/>
            <person name="Lemieux S."/>
            <person name="Malavazi I."/>
            <person name="Orvis J."/>
            <person name="Roemer T."/>
            <person name="Ronning C.M."/>
            <person name="Sundaram J.P."/>
            <person name="Sutton G."/>
            <person name="Turner G."/>
            <person name="Venter J.C."/>
            <person name="White O.R."/>
            <person name="Whitty B.R."/>
            <person name="Youngman P."/>
            <person name="Wolfe K.H."/>
            <person name="Goldman G.H."/>
            <person name="Wortman J.R."/>
            <person name="Jiang B."/>
            <person name="Denning D.W."/>
            <person name="Nierman W.C."/>
        </authorList>
    </citation>
    <scope>NUCLEOTIDE SEQUENCE [LARGE SCALE GENOMIC DNA]</scope>
    <source>
        <strain evidence="2">ATCC 1007 / CBS 513.65 / DSM 816 / NCTC 3887 / NRRL 1</strain>
    </source>
</reference>
<dbReference type="AlphaFoldDB" id="A1CF19"/>
<dbReference type="GeneID" id="4705135"/>
<dbReference type="STRING" id="344612.A1CF19"/>
<evidence type="ECO:0000313" key="1">
    <source>
        <dbReference type="EMBL" id="EAW11468.1"/>
    </source>
</evidence>
<dbReference type="eggNOG" id="ENOG502SW57">
    <property type="taxonomic scope" value="Eukaryota"/>
</dbReference>
<dbReference type="KEGG" id="act:ACLA_091660"/>
<dbReference type="Proteomes" id="UP000006701">
    <property type="component" value="Unassembled WGS sequence"/>
</dbReference>
<dbReference type="OMA" id="YARKPPE"/>
<accession>A1CF19</accession>